<sequence>MLPIASIIAPLLLPITNKVIDTLGGLAKNTVNTLLNTAPPVQNTTTTKNNQIFF</sequence>
<keyword evidence="2" id="KW-1185">Reference proteome</keyword>
<dbReference type="Proteomes" id="UP000183613">
    <property type="component" value="Unassembled WGS sequence"/>
</dbReference>
<protein>
    <submittedName>
        <fullName evidence="1">Uncharacterized protein</fullName>
    </submittedName>
</protein>
<name>A0A1H5GDA0_PSEDM</name>
<proteinExistence type="predicted"/>
<evidence type="ECO:0000313" key="1">
    <source>
        <dbReference type="EMBL" id="SEE13706.1"/>
    </source>
</evidence>
<dbReference type="AlphaFoldDB" id="A0A1H5GDA0"/>
<comment type="caution">
    <text evidence="1">The sequence shown here is derived from an EMBL/GenBank/DDBJ whole genome shotgun (WGS) entry which is preliminary data.</text>
</comment>
<accession>A0A1H5GDA0</accession>
<evidence type="ECO:0000313" key="2">
    <source>
        <dbReference type="Proteomes" id="UP000183613"/>
    </source>
</evidence>
<dbReference type="EMBL" id="FNUD01000002">
    <property type="protein sequence ID" value="SEE13706.1"/>
    <property type="molecule type" value="Genomic_DNA"/>
</dbReference>
<reference evidence="1" key="1">
    <citation type="submission" date="2016-10" db="EMBL/GenBank/DDBJ databases">
        <authorList>
            <person name="Varghese N."/>
            <person name="Submissions S."/>
        </authorList>
    </citation>
    <scope>NUCLEOTIDE SEQUENCE [LARGE SCALE GENOMIC DNA]</scope>
    <source>
        <strain evidence="1">LMG 25555</strain>
    </source>
</reference>
<gene>
    <name evidence="1" type="ORF">SAMN04489800_0021</name>
</gene>
<organism evidence="1 2">
    <name type="scientific">Pseudomonas deceptionensis</name>
    <dbReference type="NCBI Taxonomy" id="882211"/>
    <lineage>
        <taxon>Bacteria</taxon>
        <taxon>Pseudomonadati</taxon>
        <taxon>Pseudomonadota</taxon>
        <taxon>Gammaproteobacteria</taxon>
        <taxon>Pseudomonadales</taxon>
        <taxon>Pseudomonadaceae</taxon>
        <taxon>Pseudomonas</taxon>
    </lineage>
</organism>